<evidence type="ECO:0000313" key="2">
    <source>
        <dbReference type="EMBL" id="KAL3279424.1"/>
    </source>
</evidence>
<dbReference type="AlphaFoldDB" id="A0ABD2NLL2"/>
<comment type="caution">
    <text evidence="2">The sequence shown here is derived from an EMBL/GenBank/DDBJ whole genome shotgun (WGS) entry which is preliminary data.</text>
</comment>
<proteinExistence type="predicted"/>
<keyword evidence="3" id="KW-1185">Reference proteome</keyword>
<sequence length="176" mass="20595">MNGQDTQYNVNLDLTYTCQLSEKEAILEKKLKNQNKRNDELSLSLLTQEHERDMRVGLLNDQILSLQQEILEYTTTLKLPKTNITHLEVEVTEIGRKKCEEIDRLRGKNEAMAREKERLNEKLDLCRKQYNEEKQKLECQTDILSSLKSANNNLQERSSEITEDIMDNKMETECTG</sequence>
<reference evidence="2 3" key="1">
    <citation type="journal article" date="2021" name="BMC Biol.">
        <title>Horizontally acquired antibacterial genes associated with adaptive radiation of ladybird beetles.</title>
        <authorList>
            <person name="Li H.S."/>
            <person name="Tang X.F."/>
            <person name="Huang Y.H."/>
            <person name="Xu Z.Y."/>
            <person name="Chen M.L."/>
            <person name="Du X.Y."/>
            <person name="Qiu B.Y."/>
            <person name="Chen P.T."/>
            <person name="Zhang W."/>
            <person name="Slipinski A."/>
            <person name="Escalona H.E."/>
            <person name="Waterhouse R.M."/>
            <person name="Zwick A."/>
            <person name="Pang H."/>
        </authorList>
    </citation>
    <scope>NUCLEOTIDE SEQUENCE [LARGE SCALE GENOMIC DNA]</scope>
    <source>
        <strain evidence="2">SYSU2018</strain>
    </source>
</reference>
<keyword evidence="1" id="KW-0175">Coiled coil</keyword>
<protein>
    <submittedName>
        <fullName evidence="2">Uncharacterized protein</fullName>
    </submittedName>
</protein>
<gene>
    <name evidence="2" type="ORF">HHI36_016935</name>
</gene>
<dbReference type="Proteomes" id="UP001516400">
    <property type="component" value="Unassembled WGS sequence"/>
</dbReference>
<evidence type="ECO:0000256" key="1">
    <source>
        <dbReference type="SAM" id="Coils"/>
    </source>
</evidence>
<feature type="coiled-coil region" evidence="1">
    <location>
        <begin position="102"/>
        <end position="164"/>
    </location>
</feature>
<accession>A0ABD2NLL2</accession>
<name>A0ABD2NLL2_9CUCU</name>
<organism evidence="2 3">
    <name type="scientific">Cryptolaemus montrouzieri</name>
    <dbReference type="NCBI Taxonomy" id="559131"/>
    <lineage>
        <taxon>Eukaryota</taxon>
        <taxon>Metazoa</taxon>
        <taxon>Ecdysozoa</taxon>
        <taxon>Arthropoda</taxon>
        <taxon>Hexapoda</taxon>
        <taxon>Insecta</taxon>
        <taxon>Pterygota</taxon>
        <taxon>Neoptera</taxon>
        <taxon>Endopterygota</taxon>
        <taxon>Coleoptera</taxon>
        <taxon>Polyphaga</taxon>
        <taxon>Cucujiformia</taxon>
        <taxon>Coccinelloidea</taxon>
        <taxon>Coccinellidae</taxon>
        <taxon>Scymninae</taxon>
        <taxon>Scymnini</taxon>
        <taxon>Cryptolaemus</taxon>
    </lineage>
</organism>
<evidence type="ECO:0000313" key="3">
    <source>
        <dbReference type="Proteomes" id="UP001516400"/>
    </source>
</evidence>
<dbReference type="EMBL" id="JABFTP020000124">
    <property type="protein sequence ID" value="KAL3279424.1"/>
    <property type="molecule type" value="Genomic_DNA"/>
</dbReference>